<dbReference type="PANTHER" id="PTHR11697:SF230">
    <property type="entry name" value="ZINC FINGER, MYM DOMAIN CONTAINING 1"/>
    <property type="match status" value="1"/>
</dbReference>
<sequence length="352" mass="40959">MLLNVVGVSCKRRELIREIQAQKLAQALEVDELEIGFGLNQELGLKRPGDTRWSSHYKTLLNVMDLFSTIFKVLMIIGKDGSKSEDKCKAQGIFYSMEDQDIINATRLVSLTKCQLQKMREDGWEIHLNKVISFCNIHGIVVPDLEACYIPHGRSKRFVQQVTYRHHFRIDVFIEIIDLLLQEFNNRFDEVNMELIRCMACFNPRDGFSSFDKESVLKLATFYPSDFSSIDLRTLECQLDIFMEDMKRDNDFQNLQDISSLSMNLVETKRDVAYPLVFLLIKLILILPVATASVERVFSGMTFVKNKLRNRIGDQPLNDCLVTFIEKEMFLQVSDDDIVHRFEEMKTRRKIN</sequence>
<dbReference type="EMBL" id="PNBA02000014">
    <property type="protein sequence ID" value="KAG6401449.1"/>
    <property type="molecule type" value="Genomic_DNA"/>
</dbReference>
<keyword evidence="1" id="KW-0812">Transmembrane</keyword>
<evidence type="ECO:0000259" key="2">
    <source>
        <dbReference type="Pfam" id="PF05699"/>
    </source>
</evidence>
<comment type="caution">
    <text evidence="3">The sequence shown here is derived from an EMBL/GenBank/DDBJ whole genome shotgun (WGS) entry which is preliminary data.</text>
</comment>
<gene>
    <name evidence="3" type="ORF">SASPL_138306</name>
</gene>
<organism evidence="3">
    <name type="scientific">Salvia splendens</name>
    <name type="common">Scarlet sage</name>
    <dbReference type="NCBI Taxonomy" id="180675"/>
    <lineage>
        <taxon>Eukaryota</taxon>
        <taxon>Viridiplantae</taxon>
        <taxon>Streptophyta</taxon>
        <taxon>Embryophyta</taxon>
        <taxon>Tracheophyta</taxon>
        <taxon>Spermatophyta</taxon>
        <taxon>Magnoliopsida</taxon>
        <taxon>eudicotyledons</taxon>
        <taxon>Gunneridae</taxon>
        <taxon>Pentapetalae</taxon>
        <taxon>asterids</taxon>
        <taxon>lamiids</taxon>
        <taxon>Lamiales</taxon>
        <taxon>Lamiaceae</taxon>
        <taxon>Nepetoideae</taxon>
        <taxon>Mentheae</taxon>
        <taxon>Salviinae</taxon>
        <taxon>Salvia</taxon>
        <taxon>Salvia subgen. Calosphace</taxon>
        <taxon>core Calosphace</taxon>
    </lineage>
</organism>
<reference evidence="3" key="1">
    <citation type="submission" date="2018-01" db="EMBL/GenBank/DDBJ databases">
        <authorList>
            <person name="Mao J.F."/>
        </authorList>
    </citation>
    <scope>NUCLEOTIDE SEQUENCE</scope>
    <source>
        <strain evidence="3">Huo1</strain>
        <tissue evidence="3">Leaf</tissue>
    </source>
</reference>
<dbReference type="PANTHER" id="PTHR11697">
    <property type="entry name" value="GENERAL TRANSCRIPTION FACTOR 2-RELATED ZINC FINGER PROTEIN"/>
    <property type="match status" value="1"/>
</dbReference>
<dbReference type="Proteomes" id="UP000298416">
    <property type="component" value="Unassembled WGS sequence"/>
</dbReference>
<name>A0A8X8WV87_SALSN</name>
<feature type="transmembrane region" description="Helical" evidence="1">
    <location>
        <begin position="272"/>
        <end position="294"/>
    </location>
</feature>
<proteinExistence type="predicted"/>
<dbReference type="InterPro" id="IPR055298">
    <property type="entry name" value="AtLOH3-like"/>
</dbReference>
<keyword evidence="1" id="KW-1133">Transmembrane helix</keyword>
<dbReference type="AlphaFoldDB" id="A0A8X8WV87"/>
<dbReference type="Pfam" id="PF05699">
    <property type="entry name" value="Dimer_Tnp_hAT"/>
    <property type="match status" value="1"/>
</dbReference>
<dbReference type="InterPro" id="IPR012337">
    <property type="entry name" value="RNaseH-like_sf"/>
</dbReference>
<protein>
    <recommendedName>
        <fullName evidence="2">HAT C-terminal dimerisation domain-containing protein</fullName>
    </recommendedName>
</protein>
<reference evidence="3" key="2">
    <citation type="submission" date="2020-08" db="EMBL/GenBank/DDBJ databases">
        <title>Plant Genome Project.</title>
        <authorList>
            <person name="Zhang R.-G."/>
        </authorList>
    </citation>
    <scope>NUCLEOTIDE SEQUENCE</scope>
    <source>
        <strain evidence="3">Huo1</strain>
        <tissue evidence="3">Leaf</tissue>
    </source>
</reference>
<evidence type="ECO:0000313" key="3">
    <source>
        <dbReference type="EMBL" id="KAG6401449.1"/>
    </source>
</evidence>
<dbReference type="SUPFAM" id="SSF53098">
    <property type="entry name" value="Ribonuclease H-like"/>
    <property type="match status" value="1"/>
</dbReference>
<dbReference type="InterPro" id="IPR008906">
    <property type="entry name" value="HATC_C_dom"/>
</dbReference>
<feature type="domain" description="HAT C-terminal dimerisation" evidence="2">
    <location>
        <begin position="269"/>
        <end position="329"/>
    </location>
</feature>
<evidence type="ECO:0000256" key="1">
    <source>
        <dbReference type="SAM" id="Phobius"/>
    </source>
</evidence>
<evidence type="ECO:0000313" key="4">
    <source>
        <dbReference type="Proteomes" id="UP000298416"/>
    </source>
</evidence>
<accession>A0A8X8WV87</accession>
<keyword evidence="1" id="KW-0472">Membrane</keyword>
<keyword evidence="4" id="KW-1185">Reference proteome</keyword>
<dbReference type="GO" id="GO:0046983">
    <property type="term" value="F:protein dimerization activity"/>
    <property type="evidence" value="ECO:0007669"/>
    <property type="project" value="InterPro"/>
</dbReference>